<proteinExistence type="predicted"/>
<protein>
    <submittedName>
        <fullName evidence="1">Uncharacterized protein</fullName>
    </submittedName>
</protein>
<dbReference type="EMBL" id="RBUA01000414">
    <property type="protein sequence ID" value="RMU61103.1"/>
    <property type="molecule type" value="Genomic_DNA"/>
</dbReference>
<sequence>MRLKRIFTRMFATRGSDKRVAERPKPPTQPYVLLLNYSQIYAVSEAIQMDYVTLHNSITRNPPGGPGGEDALIERERHNRDALGQVFKMIEALQPYPRTFAAFEAARAHVQEAEHTLARQGDRRRLCGGD</sequence>
<gene>
    <name evidence="1" type="ORF">ALP29_100194</name>
</gene>
<comment type="caution">
    <text evidence="1">The sequence shown here is derived from an EMBL/GenBank/DDBJ whole genome shotgun (WGS) entry which is preliminary data.</text>
</comment>
<reference evidence="1 2" key="1">
    <citation type="submission" date="2018-08" db="EMBL/GenBank/DDBJ databases">
        <title>Recombination of ecologically and evolutionarily significant loci maintains genetic cohesion in the Pseudomonas syringae species complex.</title>
        <authorList>
            <person name="Dillon M."/>
            <person name="Thakur S."/>
            <person name="Almeida R.N.D."/>
            <person name="Weir B.S."/>
            <person name="Guttman D.S."/>
        </authorList>
    </citation>
    <scope>NUCLEOTIDE SEQUENCE [LARGE SCALE GENOMIC DNA]</scope>
    <source>
        <strain evidence="1 2">ICMP 14479</strain>
    </source>
</reference>
<evidence type="ECO:0000313" key="2">
    <source>
        <dbReference type="Proteomes" id="UP000280395"/>
    </source>
</evidence>
<organism evidence="1 2">
    <name type="scientific">Pseudomonas syringae pv. avii</name>
    <dbReference type="NCBI Taxonomy" id="663959"/>
    <lineage>
        <taxon>Bacteria</taxon>
        <taxon>Pseudomonadati</taxon>
        <taxon>Pseudomonadota</taxon>
        <taxon>Gammaproteobacteria</taxon>
        <taxon>Pseudomonadales</taxon>
        <taxon>Pseudomonadaceae</taxon>
        <taxon>Pseudomonas</taxon>
        <taxon>Pseudomonas syringae</taxon>
    </lineage>
</organism>
<accession>A0A2K4W4J1</accession>
<name>A0A2K4W4J1_PSESX</name>
<evidence type="ECO:0000313" key="1">
    <source>
        <dbReference type="EMBL" id="RMU61103.1"/>
    </source>
</evidence>
<dbReference type="RefSeq" id="WP_060414197.1">
    <property type="nucleotide sequence ID" value="NZ_LT963405.1"/>
</dbReference>
<dbReference type="Proteomes" id="UP000280395">
    <property type="component" value="Unassembled WGS sequence"/>
</dbReference>
<dbReference type="AlphaFoldDB" id="A0A2K4W4J1"/>